<dbReference type="SMART" id="SM00239">
    <property type="entry name" value="C2"/>
    <property type="match status" value="1"/>
</dbReference>
<dbReference type="Gene3D" id="3.40.50.300">
    <property type="entry name" value="P-loop containing nucleotide triphosphate hydrolases"/>
    <property type="match status" value="1"/>
</dbReference>
<dbReference type="EMBL" id="KL198064">
    <property type="protein sequence ID" value="KDQ10776.1"/>
    <property type="molecule type" value="Genomic_DNA"/>
</dbReference>
<dbReference type="AlphaFoldDB" id="A0A067MGS3"/>
<dbReference type="SUPFAM" id="SSF52540">
    <property type="entry name" value="P-loop containing nucleoside triphosphate hydrolases"/>
    <property type="match status" value="1"/>
</dbReference>
<dbReference type="PROSITE" id="PS50004">
    <property type="entry name" value="C2"/>
    <property type="match status" value="1"/>
</dbReference>
<evidence type="ECO:0000313" key="4">
    <source>
        <dbReference type="EMBL" id="KDQ10776.1"/>
    </source>
</evidence>
<dbReference type="InParanoid" id="A0A067MGS3"/>
<dbReference type="PANTHER" id="PTHR10039">
    <property type="entry name" value="AMELOGENIN"/>
    <property type="match status" value="1"/>
</dbReference>
<dbReference type="InterPro" id="IPR000008">
    <property type="entry name" value="C2_dom"/>
</dbReference>
<dbReference type="SUPFAM" id="SSF48452">
    <property type="entry name" value="TPR-like"/>
    <property type="match status" value="2"/>
</dbReference>
<dbReference type="SMART" id="SM00028">
    <property type="entry name" value="TPR"/>
    <property type="match status" value="5"/>
</dbReference>
<accession>A0A067MGS3</accession>
<evidence type="ECO:0000256" key="1">
    <source>
        <dbReference type="ARBA" id="ARBA00022737"/>
    </source>
</evidence>
<keyword evidence="1" id="KW-0677">Repeat</keyword>
<gene>
    <name evidence="4" type="ORF">BOTBODRAFT_177851</name>
</gene>
<evidence type="ECO:0000313" key="5">
    <source>
        <dbReference type="Proteomes" id="UP000027195"/>
    </source>
</evidence>
<dbReference type="OrthoDB" id="3014077at2759"/>
<dbReference type="InterPro" id="IPR056884">
    <property type="entry name" value="NPHP3-like_N"/>
</dbReference>
<reference evidence="5" key="1">
    <citation type="journal article" date="2014" name="Proc. Natl. Acad. Sci. U.S.A.">
        <title>Extensive sampling of basidiomycete genomes demonstrates inadequacy of the white-rot/brown-rot paradigm for wood decay fungi.</title>
        <authorList>
            <person name="Riley R."/>
            <person name="Salamov A.A."/>
            <person name="Brown D.W."/>
            <person name="Nagy L.G."/>
            <person name="Floudas D."/>
            <person name="Held B.W."/>
            <person name="Levasseur A."/>
            <person name="Lombard V."/>
            <person name="Morin E."/>
            <person name="Otillar R."/>
            <person name="Lindquist E.A."/>
            <person name="Sun H."/>
            <person name="LaButti K.M."/>
            <person name="Schmutz J."/>
            <person name="Jabbour D."/>
            <person name="Luo H."/>
            <person name="Baker S.E."/>
            <person name="Pisabarro A.G."/>
            <person name="Walton J.D."/>
            <person name="Blanchette R.A."/>
            <person name="Henrissat B."/>
            <person name="Martin F."/>
            <person name="Cullen D."/>
            <person name="Hibbett D.S."/>
            <person name="Grigoriev I.V."/>
        </authorList>
    </citation>
    <scope>NUCLEOTIDE SEQUENCE [LARGE SCALE GENOMIC DNA]</scope>
    <source>
        <strain evidence="5">FD-172 SS1</strain>
    </source>
</reference>
<evidence type="ECO:0000259" key="3">
    <source>
        <dbReference type="PROSITE" id="PS50309"/>
    </source>
</evidence>
<dbReference type="Pfam" id="PF24883">
    <property type="entry name" value="NPHP3_N"/>
    <property type="match status" value="1"/>
</dbReference>
<sequence length="1241" mass="137620">MAQSSQTTNNDATRPEPTDELRITVLDASNLPQISLSHEGSKAFVTLRVLDQTWGTDVAKRSKNPRWEKEFDLRIKLKVRRGLGFEQLVGAAEVRFEELREKQRQAQDEDSGYVAFDLQMDSSSKPQPSISIRVHRGLTASRPILETAQANLSSARDNIHEMRMRPTLSAVPMGASDAGSSGQDVVKAVASAKEVKAFYETTLASVEGFMKMVDAIADVHPYANAAWTALSAGYKIALAQKDRDDAMSELLESMSTALNLVCRFDKSAWHEDDKDVILQVAKKTNECALFIQDYTRTKSFALRAAKGILSNSGDEIARFKRDFDTLRRNLDAGATISITEGLSEVNDSLYGVEESVKRIEQNVDRAAQTAIIDKLPYADGATWDPEQVCLSDTREALLEDIWQWIKRSDASDGAKIFCLTGVAGSGKSAIAHTVARRCHEEGLLASSFFFSRDVAERNNPRKLLSTMARDLARDPRIREQISLAIESDQSLATAPLSRQFGPLIREPCVRYASSTPLVAVIDGLDEGYSVDLLKLLRDGIPKLPQSFRLFITSREMESIEIYLSKSAHVHLRTIDLGAGTNLRDIRTYTQRGCRSIAEMHHLEESWPGAELSDKLFDMTGGLFQWASVVLQALKLSYDPAVELVTLLAGLRTGLSAEAKMDEIYSKVLRACDWDNLGFKRDYDLVMGAILAAKSPLSVSALHALHPGIPNISKLLFRLGALLTGWRYPNQPVRILHLSLRDFLTARTPNNAPFYICEKDHSQRLGLLTLASLNENLKHNTPGADYLESDSPGIPTISKDQISEELWYACEFWTAHVLELEAPAPTELAELLRTFISARLISWMEVCTSVDTFKGFQQIRVYIQSNFPEDTSLMNDEFKSRLGNALDDISDRLSYMDRREEALLAVQEAVVLRRQLAKDRPVTFNSDLAFSLHDLSNRLSDLGQREEALAAIREAVALRQQLAKDRPVTFNSDLAISLLGLSNRLSDLGQREDALAATRESSVLYRQLAKDRPAAFSLNLARSLHGLSIQLSYLGQQEDALAAIREAVALYRQLANNRQAVSNPDLASSLNNLAYRLSDLGQQEEALSAIREAVALYRQLVKDRPAAFNPVLATSLNNLSLRLSDLGQLEEALAAIREAVALRRQLANDRPAAFNHDLAGSLYNLSIYLSALDHREEALAAAKEAVALYRPLANDIPAVFKSQLVDSLWQLSIALRNLGHEKEAVAAKKESDMLDSPQVPGA</sequence>
<dbReference type="PANTHER" id="PTHR10039:SF5">
    <property type="entry name" value="NACHT DOMAIN-CONTAINING PROTEIN"/>
    <property type="match status" value="1"/>
</dbReference>
<evidence type="ECO:0000259" key="2">
    <source>
        <dbReference type="PROSITE" id="PS50004"/>
    </source>
</evidence>
<dbReference type="InterPro" id="IPR019734">
    <property type="entry name" value="TPR_rpt"/>
</dbReference>
<proteinExistence type="predicted"/>
<dbReference type="InterPro" id="IPR026000">
    <property type="entry name" value="Apc5_dom"/>
</dbReference>
<name>A0A067MGS3_BOTB1</name>
<dbReference type="CDD" id="cd00030">
    <property type="entry name" value="C2"/>
    <property type="match status" value="1"/>
</dbReference>
<dbReference type="HOGENOM" id="CLU_260430_0_0_1"/>
<dbReference type="Pfam" id="PF00168">
    <property type="entry name" value="C2"/>
    <property type="match status" value="1"/>
</dbReference>
<dbReference type="Gene3D" id="1.25.40.10">
    <property type="entry name" value="Tetratricopeptide repeat domain"/>
    <property type="match status" value="2"/>
</dbReference>
<feature type="domain" description="Doublecortin" evidence="3">
    <location>
        <begin position="531"/>
        <end position="605"/>
    </location>
</feature>
<dbReference type="InterPro" id="IPR011990">
    <property type="entry name" value="TPR-like_helical_dom_sf"/>
</dbReference>
<dbReference type="Gene3D" id="2.60.40.150">
    <property type="entry name" value="C2 domain"/>
    <property type="match status" value="1"/>
</dbReference>
<dbReference type="PROSITE" id="PS50309">
    <property type="entry name" value="DC"/>
    <property type="match status" value="1"/>
</dbReference>
<dbReference type="SUPFAM" id="SSF49562">
    <property type="entry name" value="C2 domain (Calcium/lipid-binding domain, CaLB)"/>
    <property type="match status" value="1"/>
</dbReference>
<dbReference type="InterPro" id="IPR035892">
    <property type="entry name" value="C2_domain_sf"/>
</dbReference>
<evidence type="ECO:0008006" key="6">
    <source>
        <dbReference type="Google" id="ProtNLM"/>
    </source>
</evidence>
<dbReference type="Pfam" id="PF12862">
    <property type="entry name" value="ANAPC5"/>
    <property type="match status" value="1"/>
</dbReference>
<dbReference type="GO" id="GO:0035556">
    <property type="term" value="P:intracellular signal transduction"/>
    <property type="evidence" value="ECO:0007669"/>
    <property type="project" value="InterPro"/>
</dbReference>
<dbReference type="InterPro" id="IPR003533">
    <property type="entry name" value="Doublecortin_dom"/>
</dbReference>
<feature type="domain" description="C2" evidence="2">
    <location>
        <begin position="1"/>
        <end position="131"/>
    </location>
</feature>
<dbReference type="InterPro" id="IPR027417">
    <property type="entry name" value="P-loop_NTPase"/>
</dbReference>
<organism evidence="4 5">
    <name type="scientific">Botryobasidium botryosum (strain FD-172 SS1)</name>
    <dbReference type="NCBI Taxonomy" id="930990"/>
    <lineage>
        <taxon>Eukaryota</taxon>
        <taxon>Fungi</taxon>
        <taxon>Dikarya</taxon>
        <taxon>Basidiomycota</taxon>
        <taxon>Agaricomycotina</taxon>
        <taxon>Agaricomycetes</taxon>
        <taxon>Cantharellales</taxon>
        <taxon>Botryobasidiaceae</taxon>
        <taxon>Botryobasidium</taxon>
    </lineage>
</organism>
<dbReference type="Proteomes" id="UP000027195">
    <property type="component" value="Unassembled WGS sequence"/>
</dbReference>
<keyword evidence="5" id="KW-1185">Reference proteome</keyword>
<protein>
    <recommendedName>
        <fullName evidence="6">C2 domain-containing protein</fullName>
    </recommendedName>
</protein>
<dbReference type="Pfam" id="PF13374">
    <property type="entry name" value="TPR_10"/>
    <property type="match status" value="4"/>
</dbReference>